<evidence type="ECO:0000256" key="1">
    <source>
        <dbReference type="ARBA" id="ARBA00001946"/>
    </source>
</evidence>
<dbReference type="PANTHER" id="PTHR48041">
    <property type="entry name" value="ABC TRANSPORTER G FAMILY MEMBER 28"/>
    <property type="match status" value="1"/>
</dbReference>
<dbReference type="GO" id="GO:0120020">
    <property type="term" value="F:cholesterol transfer activity"/>
    <property type="evidence" value="ECO:0007669"/>
    <property type="project" value="TreeGrafter"/>
</dbReference>
<dbReference type="InterPro" id="IPR003439">
    <property type="entry name" value="ABC_transporter-like_ATP-bd"/>
</dbReference>
<dbReference type="InterPro" id="IPR050352">
    <property type="entry name" value="ABCG_transporters"/>
</dbReference>
<evidence type="ECO:0000256" key="7">
    <source>
        <dbReference type="ARBA" id="ARBA00022723"/>
    </source>
</evidence>
<dbReference type="GO" id="GO:0016887">
    <property type="term" value="F:ATP hydrolysis activity"/>
    <property type="evidence" value="ECO:0007669"/>
    <property type="project" value="InterPro"/>
</dbReference>
<dbReference type="GO" id="GO:0043235">
    <property type="term" value="C:receptor complex"/>
    <property type="evidence" value="ECO:0007669"/>
    <property type="project" value="TreeGrafter"/>
</dbReference>
<evidence type="ECO:0000256" key="6">
    <source>
        <dbReference type="ARBA" id="ARBA00022692"/>
    </source>
</evidence>
<feature type="domain" description="ABC transporter" evidence="18">
    <location>
        <begin position="48"/>
        <end position="290"/>
    </location>
</feature>
<evidence type="ECO:0000256" key="5">
    <source>
        <dbReference type="ARBA" id="ARBA00022475"/>
    </source>
</evidence>
<feature type="non-terminal residue" evidence="19">
    <location>
        <position position="655"/>
    </location>
</feature>
<keyword evidence="11" id="KW-0445">Lipid transport</keyword>
<evidence type="ECO:0000256" key="11">
    <source>
        <dbReference type="ARBA" id="ARBA00023055"/>
    </source>
</evidence>
<dbReference type="Proteomes" id="UP000545332">
    <property type="component" value="Unassembled WGS sequence"/>
</dbReference>
<dbReference type="GO" id="GO:0033344">
    <property type="term" value="P:cholesterol efflux"/>
    <property type="evidence" value="ECO:0007669"/>
    <property type="project" value="TreeGrafter"/>
</dbReference>
<feature type="transmembrane region" description="Helical" evidence="17">
    <location>
        <begin position="623"/>
        <end position="642"/>
    </location>
</feature>
<keyword evidence="10 17" id="KW-1133">Transmembrane helix</keyword>
<evidence type="ECO:0000256" key="8">
    <source>
        <dbReference type="ARBA" id="ARBA00022842"/>
    </source>
</evidence>
<dbReference type="AlphaFoldDB" id="A0A7K4KYN4"/>
<proteinExistence type="inferred from homology"/>
<reference evidence="19 20" key="1">
    <citation type="submission" date="2019-09" db="EMBL/GenBank/DDBJ databases">
        <title>Bird 10,000 Genomes (B10K) Project - Family phase.</title>
        <authorList>
            <person name="Zhang G."/>
        </authorList>
    </citation>
    <scope>NUCLEOTIDE SEQUENCE [LARGE SCALE GENOMIC DNA]</scope>
    <source>
        <strain evidence="19">B10K-MSB-42743</strain>
        <tissue evidence="19">Heart</tissue>
    </source>
</reference>
<dbReference type="GO" id="GO:0005524">
    <property type="term" value="F:ATP binding"/>
    <property type="evidence" value="ECO:0007669"/>
    <property type="project" value="InterPro"/>
</dbReference>
<evidence type="ECO:0000256" key="3">
    <source>
        <dbReference type="ARBA" id="ARBA00005814"/>
    </source>
</evidence>
<keyword evidence="5" id="KW-1003">Cell membrane</keyword>
<dbReference type="GO" id="GO:0140359">
    <property type="term" value="F:ABC-type transporter activity"/>
    <property type="evidence" value="ECO:0007669"/>
    <property type="project" value="InterPro"/>
</dbReference>
<dbReference type="OrthoDB" id="66620at2759"/>
<keyword evidence="7" id="KW-0479">Metal-binding</keyword>
<feature type="transmembrane region" description="Helical" evidence="17">
    <location>
        <begin position="396"/>
        <end position="420"/>
    </location>
</feature>
<dbReference type="InterPro" id="IPR027417">
    <property type="entry name" value="P-loop_NTPase"/>
</dbReference>
<comment type="subcellular location">
    <subcellularLocation>
        <location evidence="2">Apical cell membrane</location>
        <topology evidence="2">Multi-pass membrane protein</topology>
    </subcellularLocation>
</comment>
<dbReference type="GO" id="GO:0046872">
    <property type="term" value="F:metal ion binding"/>
    <property type="evidence" value="ECO:0007669"/>
    <property type="project" value="UniProtKB-KW"/>
</dbReference>
<protein>
    <recommendedName>
        <fullName evidence="14">ATP-binding cassette sub-family G member 8</fullName>
    </recommendedName>
    <alternativeName>
        <fullName evidence="15">Sterolin-2</fullName>
    </alternativeName>
</protein>
<keyword evidence="12 17" id="KW-0472">Membrane</keyword>
<dbReference type="PROSITE" id="PS50893">
    <property type="entry name" value="ABC_TRANSPORTER_2"/>
    <property type="match status" value="1"/>
</dbReference>
<evidence type="ECO:0000259" key="18">
    <source>
        <dbReference type="PROSITE" id="PS50893"/>
    </source>
</evidence>
<keyword evidence="6 17" id="KW-0812">Transmembrane</keyword>
<evidence type="ECO:0000256" key="13">
    <source>
        <dbReference type="ARBA" id="ARBA00023180"/>
    </source>
</evidence>
<evidence type="ECO:0000256" key="9">
    <source>
        <dbReference type="ARBA" id="ARBA00022967"/>
    </source>
</evidence>
<sequence length="655" mass="74141">QDGIFSSEEDNSLYFTYSGKSNVLEVRELTYQVDLAAQIPWYENLAQMKMPWACNSGPDSHVSVIQNLNLKVKSGQMLAVIGSTAGGKTSLLDVITCRDHGGKIKSGQILINDKTSTPQLVKKCIAHVRQDDRLLPHLTVKETLLFVAKLRLPKFFSDSQRKKRVDDVIAELRLRQCANTRVGSEYLRGVSGGERRRVGIGVQLLWNPGILILDEPTSGLDSFTAHNLVITLSRLARGNRLVLLSVHQPRSDIFQLFDLVLLLTSGVTIYSGTARDMVQYFTELGYPCPKYSNPADFYVDLTSIDKQNGEKEMESQRRANTLASLFREKVKDFDNFLWKVTEGNDSDDTTSSKKSSHGDSEESINMPCHSSDHLPGVLKQFTVLLSRQVSNDFRDLSTLLIHGFEALLMSLLIGFLYYGHDKSRLSIRDTTALLYMIGALTPFTVILDVIAKCHSERAMLYHDLEDGMYSVSPYFFAKILGELPEHCAFVIIYGIPIYWLANLNPEPEHFLMNFLFVWLAVYCARTMALWVAALLPTLQLSAFFGNVLFTSFYLSGGFVISLENLWTVPFWISKISFLRWNFQGLMQVQFNELTYEITIGNITLPIPGKIVTQSLDLDSQPLYASYLILTAIIIVFLILYYLSLRFIKQKSHQNW</sequence>
<keyword evidence="9" id="KW-1278">Translocase</keyword>
<evidence type="ECO:0000256" key="2">
    <source>
        <dbReference type="ARBA" id="ARBA00004424"/>
    </source>
</evidence>
<feature type="non-terminal residue" evidence="19">
    <location>
        <position position="1"/>
    </location>
</feature>
<name>A0A7K4KYN4_9AVES</name>
<dbReference type="Pfam" id="PF01061">
    <property type="entry name" value="ABC2_membrane"/>
    <property type="match status" value="1"/>
</dbReference>
<feature type="transmembrane region" description="Helical" evidence="17">
    <location>
        <begin position="432"/>
        <end position="451"/>
    </location>
</feature>
<keyword evidence="8" id="KW-0460">Magnesium</keyword>
<feature type="transmembrane region" description="Helical" evidence="17">
    <location>
        <begin position="513"/>
        <end position="535"/>
    </location>
</feature>
<dbReference type="CDD" id="cd03234">
    <property type="entry name" value="ABCG_White"/>
    <property type="match status" value="1"/>
</dbReference>
<dbReference type="GO" id="GO:0042632">
    <property type="term" value="P:cholesterol homeostasis"/>
    <property type="evidence" value="ECO:0007669"/>
    <property type="project" value="TreeGrafter"/>
</dbReference>
<organism evidence="19 20">
    <name type="scientific">Crypturellus soui</name>
    <dbReference type="NCBI Taxonomy" id="458187"/>
    <lineage>
        <taxon>Eukaryota</taxon>
        <taxon>Metazoa</taxon>
        <taxon>Chordata</taxon>
        <taxon>Craniata</taxon>
        <taxon>Vertebrata</taxon>
        <taxon>Euteleostomi</taxon>
        <taxon>Archelosauria</taxon>
        <taxon>Archosauria</taxon>
        <taxon>Dinosauria</taxon>
        <taxon>Saurischia</taxon>
        <taxon>Theropoda</taxon>
        <taxon>Coelurosauria</taxon>
        <taxon>Aves</taxon>
        <taxon>Palaeognathae</taxon>
        <taxon>Tinamiformes</taxon>
        <taxon>Tinamidae</taxon>
        <taxon>Crypturellus</taxon>
    </lineage>
</organism>
<keyword evidence="13" id="KW-0325">Glycoprotein</keyword>
<evidence type="ECO:0000256" key="14">
    <source>
        <dbReference type="ARBA" id="ARBA00073175"/>
    </source>
</evidence>
<keyword evidence="20" id="KW-1185">Reference proteome</keyword>
<dbReference type="FunFam" id="3.40.50.300:FF:000831">
    <property type="entry name" value="ATP-binding cassette sub-family G member 8"/>
    <property type="match status" value="1"/>
</dbReference>
<evidence type="ECO:0000313" key="20">
    <source>
        <dbReference type="Proteomes" id="UP000545332"/>
    </source>
</evidence>
<comment type="similarity">
    <text evidence="3">Belongs to the ABC transporter superfamily. ABCG family. Eye pigment precursor importer (TC 3.A.1.204) subfamily.</text>
</comment>
<evidence type="ECO:0000256" key="12">
    <source>
        <dbReference type="ARBA" id="ARBA00023136"/>
    </source>
</evidence>
<dbReference type="GO" id="GO:0016324">
    <property type="term" value="C:apical plasma membrane"/>
    <property type="evidence" value="ECO:0007669"/>
    <property type="project" value="UniProtKB-SubCell"/>
</dbReference>
<dbReference type="EMBL" id="VWPX01019883">
    <property type="protein sequence ID" value="NWI21041.1"/>
    <property type="molecule type" value="Genomic_DNA"/>
</dbReference>
<feature type="region of interest" description="Disordered" evidence="16">
    <location>
        <begin position="344"/>
        <end position="366"/>
    </location>
</feature>
<evidence type="ECO:0000256" key="17">
    <source>
        <dbReference type="SAM" id="Phobius"/>
    </source>
</evidence>
<evidence type="ECO:0000313" key="19">
    <source>
        <dbReference type="EMBL" id="NWI21041.1"/>
    </source>
</evidence>
<evidence type="ECO:0000256" key="15">
    <source>
        <dbReference type="ARBA" id="ARBA00075114"/>
    </source>
</evidence>
<dbReference type="Pfam" id="PF00005">
    <property type="entry name" value="ABC_tran"/>
    <property type="match status" value="1"/>
</dbReference>
<evidence type="ECO:0000256" key="16">
    <source>
        <dbReference type="SAM" id="MobiDB-lite"/>
    </source>
</evidence>
<accession>A0A7K4KYN4</accession>
<dbReference type="SUPFAM" id="SSF52540">
    <property type="entry name" value="P-loop containing nucleoside triphosphate hydrolases"/>
    <property type="match status" value="1"/>
</dbReference>
<dbReference type="InterPro" id="IPR017871">
    <property type="entry name" value="ABC_transporter-like_CS"/>
</dbReference>
<evidence type="ECO:0000256" key="4">
    <source>
        <dbReference type="ARBA" id="ARBA00022448"/>
    </source>
</evidence>
<dbReference type="InterPro" id="IPR013525">
    <property type="entry name" value="ABC2_TM"/>
</dbReference>
<comment type="cofactor">
    <cofactor evidence="1">
        <name>Mg(2+)</name>
        <dbReference type="ChEBI" id="CHEBI:18420"/>
    </cofactor>
</comment>
<dbReference type="Gene3D" id="3.40.50.300">
    <property type="entry name" value="P-loop containing nucleotide triphosphate hydrolases"/>
    <property type="match status" value="1"/>
</dbReference>
<gene>
    <name evidence="19" type="primary">Abcg8</name>
    <name evidence="19" type="ORF">CRYSOU_R03829</name>
</gene>
<comment type="caution">
    <text evidence="19">The sequence shown here is derived from an EMBL/GenBank/DDBJ whole genome shotgun (WGS) entry which is preliminary data.</text>
</comment>
<feature type="transmembrane region" description="Helical" evidence="17">
    <location>
        <begin position="547"/>
        <end position="572"/>
    </location>
</feature>
<dbReference type="PANTHER" id="PTHR48041:SF71">
    <property type="entry name" value="ATP-BINDING CASSETTE SUB-FAMILY G MEMBER 8"/>
    <property type="match status" value="1"/>
</dbReference>
<dbReference type="PROSITE" id="PS00211">
    <property type="entry name" value="ABC_TRANSPORTER_1"/>
    <property type="match status" value="1"/>
</dbReference>
<evidence type="ECO:0000256" key="10">
    <source>
        <dbReference type="ARBA" id="ARBA00022989"/>
    </source>
</evidence>
<keyword evidence="4" id="KW-0813">Transport</keyword>